<accession>Q01S42</accession>
<gene>
    <name evidence="1" type="ordered locus">Acid_6606</name>
</gene>
<name>Q01S42_SOLUE</name>
<dbReference type="InParanoid" id="Q01S42"/>
<evidence type="ECO:0000313" key="1">
    <source>
        <dbReference type="EMBL" id="ABJ87528.1"/>
    </source>
</evidence>
<dbReference type="eggNOG" id="ENOG502ZNPM">
    <property type="taxonomic scope" value="Bacteria"/>
</dbReference>
<reference evidence="1" key="1">
    <citation type="submission" date="2006-10" db="EMBL/GenBank/DDBJ databases">
        <title>Complete sequence of Solibacter usitatus Ellin6076.</title>
        <authorList>
            <consortium name="US DOE Joint Genome Institute"/>
            <person name="Copeland A."/>
            <person name="Lucas S."/>
            <person name="Lapidus A."/>
            <person name="Barry K."/>
            <person name="Detter J.C."/>
            <person name="Glavina del Rio T."/>
            <person name="Hammon N."/>
            <person name="Israni S."/>
            <person name="Dalin E."/>
            <person name="Tice H."/>
            <person name="Pitluck S."/>
            <person name="Thompson L.S."/>
            <person name="Brettin T."/>
            <person name="Bruce D."/>
            <person name="Han C."/>
            <person name="Tapia R."/>
            <person name="Gilna P."/>
            <person name="Schmutz J."/>
            <person name="Larimer F."/>
            <person name="Land M."/>
            <person name="Hauser L."/>
            <person name="Kyrpides N."/>
            <person name="Mikhailova N."/>
            <person name="Janssen P.H."/>
            <person name="Kuske C.R."/>
            <person name="Richardson P."/>
        </authorList>
    </citation>
    <scope>NUCLEOTIDE SEQUENCE</scope>
    <source>
        <strain evidence="1">Ellin6076</strain>
    </source>
</reference>
<dbReference type="HOGENOM" id="CLU_1936735_0_0_0"/>
<organism evidence="1">
    <name type="scientific">Solibacter usitatus (strain Ellin6076)</name>
    <dbReference type="NCBI Taxonomy" id="234267"/>
    <lineage>
        <taxon>Bacteria</taxon>
        <taxon>Pseudomonadati</taxon>
        <taxon>Acidobacteriota</taxon>
        <taxon>Terriglobia</taxon>
        <taxon>Bryobacterales</taxon>
        <taxon>Solibacteraceae</taxon>
        <taxon>Candidatus Solibacter</taxon>
    </lineage>
</organism>
<protein>
    <submittedName>
        <fullName evidence="1">Uncharacterized protein</fullName>
    </submittedName>
</protein>
<dbReference type="OrthoDB" id="9936714at2"/>
<dbReference type="AlphaFoldDB" id="Q01S42"/>
<dbReference type="KEGG" id="sus:Acid_6606"/>
<sequence length="130" mass="14529">MFSKFFGKKPLPLSGAPAVRRQKTYSAQSGYVYQYFYEGMRPASGGTEFVFTFSADRKTSHPASVMVSEESLAQWEQSHARALSATERYAIAKMALFQAFDERATPELMKQNVQVRAADVTTILDTLGLE</sequence>
<dbReference type="EMBL" id="CP000473">
    <property type="protein sequence ID" value="ABJ87528.1"/>
    <property type="molecule type" value="Genomic_DNA"/>
</dbReference>
<proteinExistence type="predicted"/>